<sequence length="331" mass="34965">MAHWAQAVFVSLTVCLRAVCLEGAAAAAESLDRACPVSWRSTQEARRGDLCADTVLIQLLAAGSPSGSEQEDDNSSEERPDSAAGMELARSIASEAANGSDGAARSGDIVRQGDMITGEAPQENLGYDLALSANGQRLLVGAYQSDKMMLNAGACRVYQWSSAENKWKTLGQDVYGGHVAYGMFGASVSLDAAGSRWAAGATMLDSRQPSGSGGVEVFDLTLDIQTYQYQWVRIGSKILGESEDEGARNVGISGDGSYLVIGASGHQYGAVRVYKYDGDDLGRGRNGTHTSGGPKTRRHMLFFNIEDASGESPPPPAFCKRLCGQTLCAEV</sequence>
<organism evidence="3 4">
    <name type="scientific">Prorocentrum cordatum</name>
    <dbReference type="NCBI Taxonomy" id="2364126"/>
    <lineage>
        <taxon>Eukaryota</taxon>
        <taxon>Sar</taxon>
        <taxon>Alveolata</taxon>
        <taxon>Dinophyceae</taxon>
        <taxon>Prorocentrales</taxon>
        <taxon>Prorocentraceae</taxon>
        <taxon>Prorocentrum</taxon>
    </lineage>
</organism>
<reference evidence="3" key="1">
    <citation type="submission" date="2023-10" db="EMBL/GenBank/DDBJ databases">
        <authorList>
            <person name="Chen Y."/>
            <person name="Shah S."/>
            <person name="Dougan E. K."/>
            <person name="Thang M."/>
            <person name="Chan C."/>
        </authorList>
    </citation>
    <scope>NUCLEOTIDE SEQUENCE [LARGE SCALE GENOMIC DNA]</scope>
</reference>
<evidence type="ECO:0000313" key="3">
    <source>
        <dbReference type="EMBL" id="CAK0890363.1"/>
    </source>
</evidence>
<proteinExistence type="predicted"/>
<dbReference type="PANTHER" id="PTHR36220">
    <property type="entry name" value="UNNAMED PRODUCT"/>
    <property type="match status" value="1"/>
</dbReference>
<comment type="caution">
    <text evidence="3">The sequence shown here is derived from an EMBL/GenBank/DDBJ whole genome shotgun (WGS) entry which is preliminary data.</text>
</comment>
<dbReference type="Proteomes" id="UP001189429">
    <property type="component" value="Unassembled WGS sequence"/>
</dbReference>
<dbReference type="EMBL" id="CAUYUJ010019340">
    <property type="protein sequence ID" value="CAK0890363.1"/>
    <property type="molecule type" value="Genomic_DNA"/>
</dbReference>
<protein>
    <submittedName>
        <fullName evidence="3">Uncharacterized protein</fullName>
    </submittedName>
</protein>
<evidence type="ECO:0000256" key="2">
    <source>
        <dbReference type="SAM" id="SignalP"/>
    </source>
</evidence>
<evidence type="ECO:0000313" key="4">
    <source>
        <dbReference type="Proteomes" id="UP001189429"/>
    </source>
</evidence>
<feature type="region of interest" description="Disordered" evidence="1">
    <location>
        <begin position="63"/>
        <end position="86"/>
    </location>
</feature>
<keyword evidence="4" id="KW-1185">Reference proteome</keyword>
<feature type="non-terminal residue" evidence="3">
    <location>
        <position position="331"/>
    </location>
</feature>
<accession>A0ABN9WUB0</accession>
<feature type="signal peptide" evidence="2">
    <location>
        <begin position="1"/>
        <end position="26"/>
    </location>
</feature>
<feature type="chain" id="PRO_5045826423" evidence="2">
    <location>
        <begin position="27"/>
        <end position="331"/>
    </location>
</feature>
<dbReference type="PANTHER" id="PTHR36220:SF1">
    <property type="entry name" value="GAMMA TUBULIN COMPLEX COMPONENT C-TERMINAL DOMAIN-CONTAINING PROTEIN"/>
    <property type="match status" value="1"/>
</dbReference>
<evidence type="ECO:0000256" key="1">
    <source>
        <dbReference type="SAM" id="MobiDB-lite"/>
    </source>
</evidence>
<name>A0ABN9WUB0_9DINO</name>
<gene>
    <name evidence="3" type="ORF">PCOR1329_LOCUS70623</name>
</gene>
<dbReference type="SUPFAM" id="SSF75011">
    <property type="entry name" value="3-carboxy-cis,cis-mucoante lactonizing enzyme"/>
    <property type="match status" value="1"/>
</dbReference>
<keyword evidence="2" id="KW-0732">Signal</keyword>